<sequence>VVFGIGSTGAPLIIDLSVSLWNSYKYAIYLLGGMSCVIAVLLKSLSPTSDHLIGPNTVSPYLKTNTNDTSEHKYLFQNTDSKNATVLTESYINLPEPILLNLDQSIIESASKPEVENDFTMEPYNKRSNDLPQADHHLLPYQDPLCTDAGLVQITCWKYVVIALSAITSFFAGGLQFALNSFITGFVDDNLGLPKSVGRSVVCHMICYYFFECCSEPLRDVYYLNFKIFFFLWYLNSTYFGAQLLGRFGTMYVMHKQLQASNVLLCCNGMMGVAMAVFALFHSHLLALYASFAMDGWFAASVIATSLKFADDIVGNNGFVSALYLASFNIGGAAISFAIGWGIDTYGYIFFPWACLALSIANVIVYFFCWLICKICSPSVKYETVRIYSRTLLTEPTCVSPM</sequence>
<dbReference type="PANTHER" id="PTHR23121:SF9">
    <property type="entry name" value="SODIUM-DEPENDENT GLUCOSE TRANSPORTER 1"/>
    <property type="match status" value="1"/>
</dbReference>
<keyword evidence="6" id="KW-1185">Reference proteome</keyword>
<dbReference type="PANTHER" id="PTHR23121">
    <property type="entry name" value="SODIUM-DEPENDENT GLUCOSE TRANSPORTER 1"/>
    <property type="match status" value="1"/>
</dbReference>
<dbReference type="EMBL" id="ASPP01018969">
    <property type="protein sequence ID" value="ETO15600.1"/>
    <property type="molecule type" value="Genomic_DNA"/>
</dbReference>
<evidence type="ECO:0000256" key="1">
    <source>
        <dbReference type="ARBA" id="ARBA00022692"/>
    </source>
</evidence>
<evidence type="ECO:0000256" key="3">
    <source>
        <dbReference type="ARBA" id="ARBA00023136"/>
    </source>
</evidence>
<comment type="caution">
    <text evidence="5">The sequence shown here is derived from an EMBL/GenBank/DDBJ whole genome shotgun (WGS) entry which is preliminary data.</text>
</comment>
<evidence type="ECO:0000313" key="5">
    <source>
        <dbReference type="EMBL" id="ETO15600.1"/>
    </source>
</evidence>
<protein>
    <submittedName>
        <fullName evidence="5">Uncharacterized protein</fullName>
    </submittedName>
</protein>
<feature type="transmembrane region" description="Helical" evidence="4">
    <location>
        <begin position="260"/>
        <end position="281"/>
    </location>
</feature>
<organism evidence="5 6">
    <name type="scientific">Reticulomyxa filosa</name>
    <dbReference type="NCBI Taxonomy" id="46433"/>
    <lineage>
        <taxon>Eukaryota</taxon>
        <taxon>Sar</taxon>
        <taxon>Rhizaria</taxon>
        <taxon>Retaria</taxon>
        <taxon>Foraminifera</taxon>
        <taxon>Monothalamids</taxon>
        <taxon>Reticulomyxidae</taxon>
        <taxon>Reticulomyxa</taxon>
    </lineage>
</organism>
<keyword evidence="3 4" id="KW-0472">Membrane</keyword>
<keyword evidence="1 4" id="KW-0812">Transmembrane</keyword>
<feature type="transmembrane region" description="Helical" evidence="4">
    <location>
        <begin position="26"/>
        <end position="42"/>
    </location>
</feature>
<feature type="transmembrane region" description="Helical" evidence="4">
    <location>
        <begin position="322"/>
        <end position="343"/>
    </location>
</feature>
<accession>X6MR70</accession>
<gene>
    <name evidence="5" type="ORF">RFI_21764</name>
</gene>
<dbReference type="Proteomes" id="UP000023152">
    <property type="component" value="Unassembled WGS sequence"/>
</dbReference>
<feature type="non-terminal residue" evidence="5">
    <location>
        <position position="1"/>
    </location>
</feature>
<dbReference type="InterPro" id="IPR036259">
    <property type="entry name" value="MFS_trans_sf"/>
</dbReference>
<reference evidence="5 6" key="1">
    <citation type="journal article" date="2013" name="Curr. Biol.">
        <title>The Genome of the Foraminiferan Reticulomyxa filosa.</title>
        <authorList>
            <person name="Glockner G."/>
            <person name="Hulsmann N."/>
            <person name="Schleicher M."/>
            <person name="Noegel A.A."/>
            <person name="Eichinger L."/>
            <person name="Gallinger C."/>
            <person name="Pawlowski J."/>
            <person name="Sierra R."/>
            <person name="Euteneuer U."/>
            <person name="Pillet L."/>
            <person name="Moustafa A."/>
            <person name="Platzer M."/>
            <person name="Groth M."/>
            <person name="Szafranski K."/>
            <person name="Schliwa M."/>
        </authorList>
    </citation>
    <scope>NUCLEOTIDE SEQUENCE [LARGE SCALE GENOMIC DNA]</scope>
</reference>
<evidence type="ECO:0000256" key="4">
    <source>
        <dbReference type="SAM" id="Phobius"/>
    </source>
</evidence>
<dbReference type="AlphaFoldDB" id="X6MR70"/>
<feature type="transmembrane region" description="Helical" evidence="4">
    <location>
        <begin position="287"/>
        <end position="310"/>
    </location>
</feature>
<feature type="transmembrane region" description="Helical" evidence="4">
    <location>
        <begin position="349"/>
        <end position="373"/>
    </location>
</feature>
<name>X6MR70_RETFI</name>
<evidence type="ECO:0000256" key="2">
    <source>
        <dbReference type="ARBA" id="ARBA00022989"/>
    </source>
</evidence>
<proteinExistence type="predicted"/>
<evidence type="ECO:0000313" key="6">
    <source>
        <dbReference type="Proteomes" id="UP000023152"/>
    </source>
</evidence>
<dbReference type="SUPFAM" id="SSF103473">
    <property type="entry name" value="MFS general substrate transporter"/>
    <property type="match status" value="1"/>
</dbReference>
<feature type="transmembrane region" description="Helical" evidence="4">
    <location>
        <begin position="159"/>
        <end position="179"/>
    </location>
</feature>
<keyword evidence="2 4" id="KW-1133">Transmembrane helix</keyword>
<feature type="transmembrane region" description="Helical" evidence="4">
    <location>
        <begin position="228"/>
        <end position="248"/>
    </location>
</feature>